<sequence length="93" mass="11012">QQLKQQFKQLDVKNDQLFSASTCAQLLQHLQHISNLLPQLTDEQQTLSTGEILRETDVRFETFQDLLTPYVYKPKVPFFNIFIETVDTLRYQH</sequence>
<feature type="non-terminal residue" evidence="1">
    <location>
        <position position="93"/>
    </location>
</feature>
<feature type="non-terminal residue" evidence="1">
    <location>
        <position position="1"/>
    </location>
</feature>
<organism evidence="1">
    <name type="scientific">Trepomonas sp. PC1</name>
    <dbReference type="NCBI Taxonomy" id="1076344"/>
    <lineage>
        <taxon>Eukaryota</taxon>
        <taxon>Metamonada</taxon>
        <taxon>Diplomonadida</taxon>
        <taxon>Hexamitidae</taxon>
        <taxon>Hexamitinae</taxon>
        <taxon>Trepomonas</taxon>
    </lineage>
</organism>
<dbReference type="EMBL" id="GDID01000469">
    <property type="protein sequence ID" value="JAP96137.1"/>
    <property type="molecule type" value="Transcribed_RNA"/>
</dbReference>
<gene>
    <name evidence="1" type="ORF">TPC1_10630</name>
</gene>
<name>A0A146KI50_9EUKA</name>
<reference evidence="1" key="1">
    <citation type="submission" date="2015-07" db="EMBL/GenBank/DDBJ databases">
        <title>Adaptation to a free-living lifestyle via gene acquisitions in the diplomonad Trepomonas sp. PC1.</title>
        <authorList>
            <person name="Xu F."/>
            <person name="Jerlstrom-Hultqvist J."/>
            <person name="Kolisko M."/>
            <person name="Simpson A.G.B."/>
            <person name="Roger A.J."/>
            <person name="Svard S.G."/>
            <person name="Andersson J.O."/>
        </authorList>
    </citation>
    <scope>NUCLEOTIDE SEQUENCE</scope>
    <source>
        <strain evidence="1">PC1</strain>
    </source>
</reference>
<dbReference type="AlphaFoldDB" id="A0A146KI50"/>
<protein>
    <submittedName>
        <fullName evidence="1">Dynein heavy chain</fullName>
    </submittedName>
</protein>
<evidence type="ECO:0000313" key="1">
    <source>
        <dbReference type="EMBL" id="JAP96137.1"/>
    </source>
</evidence>
<accession>A0A146KI50</accession>
<proteinExistence type="predicted"/>